<dbReference type="KEGG" id="halu:HUG12_12910"/>
<reference evidence="2 3" key="1">
    <citation type="submission" date="2020-06" db="EMBL/GenBank/DDBJ databases">
        <title>NJ-3-1, isolated from saline soil.</title>
        <authorList>
            <person name="Cui H.L."/>
            <person name="Shi X."/>
        </authorList>
    </citation>
    <scope>NUCLEOTIDE SEQUENCE [LARGE SCALE GENOMIC DNA]</scope>
    <source>
        <strain evidence="2 3">NJ-3-1</strain>
    </source>
</reference>
<keyword evidence="1" id="KW-1133">Transmembrane helix</keyword>
<accession>A0A7D5LBH3</accession>
<dbReference type="AlphaFoldDB" id="A0A7D5LBH3"/>
<protein>
    <submittedName>
        <fullName evidence="2">DUF4013 domain-containing protein</fullName>
    </submittedName>
</protein>
<name>A0A7D5LBH3_9EURY</name>
<evidence type="ECO:0000313" key="3">
    <source>
        <dbReference type="Proteomes" id="UP000509626"/>
    </source>
</evidence>
<dbReference type="Proteomes" id="UP000509626">
    <property type="component" value="Chromosome"/>
</dbReference>
<keyword evidence="1" id="KW-0812">Transmembrane</keyword>
<dbReference type="InterPro" id="IPR025098">
    <property type="entry name" value="DUF4013"/>
</dbReference>
<dbReference type="Pfam" id="PF13197">
    <property type="entry name" value="DUF4013"/>
    <property type="match status" value="1"/>
</dbReference>
<feature type="transmembrane region" description="Helical" evidence="1">
    <location>
        <begin position="30"/>
        <end position="50"/>
    </location>
</feature>
<proteinExistence type="predicted"/>
<feature type="transmembrane region" description="Helical" evidence="1">
    <location>
        <begin position="110"/>
        <end position="136"/>
    </location>
</feature>
<dbReference type="RefSeq" id="WP_179269159.1">
    <property type="nucleotide sequence ID" value="NZ_CP058579.1"/>
</dbReference>
<feature type="transmembrane region" description="Helical" evidence="1">
    <location>
        <begin position="157"/>
        <end position="176"/>
    </location>
</feature>
<keyword evidence="3" id="KW-1185">Reference proteome</keyword>
<evidence type="ECO:0000256" key="1">
    <source>
        <dbReference type="SAM" id="Phobius"/>
    </source>
</evidence>
<feature type="transmembrane region" description="Helical" evidence="1">
    <location>
        <begin position="182"/>
        <end position="204"/>
    </location>
</feature>
<evidence type="ECO:0000313" key="2">
    <source>
        <dbReference type="EMBL" id="QLG62574.1"/>
    </source>
</evidence>
<dbReference type="GeneID" id="56038375"/>
<dbReference type="EMBL" id="CP058579">
    <property type="protein sequence ID" value="QLG62574.1"/>
    <property type="molecule type" value="Genomic_DNA"/>
</dbReference>
<feature type="transmembrane region" description="Helical" evidence="1">
    <location>
        <begin position="71"/>
        <end position="98"/>
    </location>
</feature>
<sequence length="213" mass="21932">MLREALRFPLRGDRGDVLETLAIGGGLHLLAAYLPLVPLVPVVGYLVGVLRDGSDGDPPLFRDPRRLLRDGVLGSVVCVAYLLPPLALLLVTVGRAAIEGVPADVPSGVFVVASTLSLLSAAAVAYLLPAALVGLSREGLRAAFAPRELLSTAANGRYFYAWVVGGATLGTAAALSPGLNRVALGFFVLFYAEVVAAAAWAAAVGGNRFTSAP</sequence>
<keyword evidence="1" id="KW-0472">Membrane</keyword>
<organism evidence="2 3">
    <name type="scientific">Halorarum salinum</name>
    <dbReference type="NCBI Taxonomy" id="2743089"/>
    <lineage>
        <taxon>Archaea</taxon>
        <taxon>Methanobacteriati</taxon>
        <taxon>Methanobacteriota</taxon>
        <taxon>Stenosarchaea group</taxon>
        <taxon>Halobacteria</taxon>
        <taxon>Halobacteriales</taxon>
        <taxon>Haloferacaceae</taxon>
        <taxon>Halorarum</taxon>
    </lineage>
</organism>
<gene>
    <name evidence="2" type="ORF">HUG12_12910</name>
</gene>